<feature type="region of interest" description="Disordered" evidence="1">
    <location>
        <begin position="1"/>
        <end position="32"/>
    </location>
</feature>
<reference evidence="3 4" key="1">
    <citation type="submission" date="2020-04" db="EMBL/GenBank/DDBJ databases">
        <title>Description of novel Gluconacetobacter.</title>
        <authorList>
            <person name="Sombolestani A."/>
        </authorList>
    </citation>
    <scope>NUCLEOTIDE SEQUENCE [LARGE SCALE GENOMIC DNA]</scope>
    <source>
        <strain evidence="3 4">LMG 21312</strain>
    </source>
</reference>
<sequence>MGGVLMASGSPPREHGTSSLSQVDAPPSDPAVCLTLPERLDTAAASALKETIEEGRKQAGAGEVRLDASGVTYVGGLCLQILIASGCPLVAPSEQVTEAYALFGASAFLSEPPMPPKEQ</sequence>
<keyword evidence="4" id="KW-1185">Reference proteome</keyword>
<accession>A0A7W4J7J9</accession>
<feature type="domain" description="MlaB-like STAS" evidence="2">
    <location>
        <begin position="34"/>
        <end position="84"/>
    </location>
</feature>
<dbReference type="AlphaFoldDB" id="A0A7W4J7J9"/>
<protein>
    <submittedName>
        <fullName evidence="3">STAS domain-containing protein</fullName>
    </submittedName>
</protein>
<name>A0A7W4J7J9_9PROT</name>
<evidence type="ECO:0000313" key="3">
    <source>
        <dbReference type="EMBL" id="MBB2176094.1"/>
    </source>
</evidence>
<proteinExistence type="predicted"/>
<dbReference type="Gene3D" id="3.30.750.24">
    <property type="entry name" value="STAS domain"/>
    <property type="match status" value="1"/>
</dbReference>
<comment type="caution">
    <text evidence="3">The sequence shown here is derived from an EMBL/GenBank/DDBJ whole genome shotgun (WGS) entry which is preliminary data.</text>
</comment>
<evidence type="ECO:0000313" key="4">
    <source>
        <dbReference type="Proteomes" id="UP000561066"/>
    </source>
</evidence>
<dbReference type="InterPro" id="IPR058548">
    <property type="entry name" value="MlaB-like_STAS"/>
</dbReference>
<gene>
    <name evidence="3" type="ORF">HLH21_09145</name>
</gene>
<evidence type="ECO:0000256" key="1">
    <source>
        <dbReference type="SAM" id="MobiDB-lite"/>
    </source>
</evidence>
<dbReference type="Proteomes" id="UP000561066">
    <property type="component" value="Unassembled WGS sequence"/>
</dbReference>
<organism evidence="3 4">
    <name type="scientific">Gluconacetobacter johannae</name>
    <dbReference type="NCBI Taxonomy" id="112140"/>
    <lineage>
        <taxon>Bacteria</taxon>
        <taxon>Pseudomonadati</taxon>
        <taxon>Pseudomonadota</taxon>
        <taxon>Alphaproteobacteria</taxon>
        <taxon>Acetobacterales</taxon>
        <taxon>Acetobacteraceae</taxon>
        <taxon>Gluconacetobacter</taxon>
    </lineage>
</organism>
<dbReference type="CDD" id="cd07043">
    <property type="entry name" value="STAS_anti-anti-sigma_factors"/>
    <property type="match status" value="1"/>
</dbReference>
<dbReference type="InterPro" id="IPR036513">
    <property type="entry name" value="STAS_dom_sf"/>
</dbReference>
<dbReference type="SUPFAM" id="SSF52091">
    <property type="entry name" value="SpoIIaa-like"/>
    <property type="match status" value="1"/>
</dbReference>
<evidence type="ECO:0000259" key="2">
    <source>
        <dbReference type="Pfam" id="PF13466"/>
    </source>
</evidence>
<dbReference type="EMBL" id="JABEQH010000010">
    <property type="protein sequence ID" value="MBB2176094.1"/>
    <property type="molecule type" value="Genomic_DNA"/>
</dbReference>
<dbReference type="Pfam" id="PF13466">
    <property type="entry name" value="STAS_2"/>
    <property type="match status" value="1"/>
</dbReference>